<dbReference type="AlphaFoldDB" id="A0A4R3YYA3"/>
<evidence type="ECO:0000313" key="3">
    <source>
        <dbReference type="Proteomes" id="UP000295719"/>
    </source>
</evidence>
<name>A0A4R3YYA3_9GAMM</name>
<evidence type="ECO:0000256" key="1">
    <source>
        <dbReference type="SAM" id="SignalP"/>
    </source>
</evidence>
<comment type="caution">
    <text evidence="2">The sequence shown here is derived from an EMBL/GenBank/DDBJ whole genome shotgun (WGS) entry which is preliminary data.</text>
</comment>
<feature type="signal peptide" evidence="1">
    <location>
        <begin position="1"/>
        <end position="23"/>
    </location>
</feature>
<dbReference type="Proteomes" id="UP000295719">
    <property type="component" value="Unassembled WGS sequence"/>
</dbReference>
<organism evidence="2 3">
    <name type="scientific">Biostraticola tofi</name>
    <dbReference type="NCBI Taxonomy" id="466109"/>
    <lineage>
        <taxon>Bacteria</taxon>
        <taxon>Pseudomonadati</taxon>
        <taxon>Pseudomonadota</taxon>
        <taxon>Gammaproteobacteria</taxon>
        <taxon>Enterobacterales</taxon>
        <taxon>Bruguierivoracaceae</taxon>
        <taxon>Biostraticola</taxon>
    </lineage>
</organism>
<sequence length="97" mass="10491">MSLYRSLSLAIALGLGLGSSTYAASTSSLSNNRIKQLIIQQSIAAYSGNCPCPYSTAANGSRCGKRSAWSRPGGEEPICFKDDVTEEMIKEWRSSHR</sequence>
<dbReference type="EMBL" id="SMCR01000003">
    <property type="protein sequence ID" value="TCV98217.1"/>
    <property type="molecule type" value="Genomic_DNA"/>
</dbReference>
<protein>
    <submittedName>
        <fullName evidence="2">Uncharacterized protein</fullName>
    </submittedName>
</protein>
<feature type="chain" id="PRO_5020409133" evidence="1">
    <location>
        <begin position="24"/>
        <end position="97"/>
    </location>
</feature>
<evidence type="ECO:0000313" key="2">
    <source>
        <dbReference type="EMBL" id="TCV98217.1"/>
    </source>
</evidence>
<dbReference type="RefSeq" id="WP_131864970.1">
    <property type="nucleotide sequence ID" value="NZ_SMCR01000003.1"/>
</dbReference>
<dbReference type="OrthoDB" id="5525214at2"/>
<accession>A0A4R3YYA3</accession>
<proteinExistence type="predicted"/>
<keyword evidence="3" id="KW-1185">Reference proteome</keyword>
<keyword evidence="1" id="KW-0732">Signal</keyword>
<gene>
    <name evidence="2" type="ORF">EDC52_103308</name>
</gene>
<reference evidence="2 3" key="1">
    <citation type="submission" date="2019-03" db="EMBL/GenBank/DDBJ databases">
        <title>Genomic Encyclopedia of Type Strains, Phase IV (KMG-IV): sequencing the most valuable type-strain genomes for metagenomic binning, comparative biology and taxonomic classification.</title>
        <authorList>
            <person name="Goeker M."/>
        </authorList>
    </citation>
    <scope>NUCLEOTIDE SEQUENCE [LARGE SCALE GENOMIC DNA]</scope>
    <source>
        <strain evidence="2 3">DSM 19580</strain>
    </source>
</reference>